<dbReference type="EMBL" id="CP080590">
    <property type="protein sequence ID" value="QYO76549.1"/>
    <property type="molecule type" value="Genomic_DNA"/>
</dbReference>
<proteinExistence type="predicted"/>
<keyword evidence="2" id="KW-1185">Reference proteome</keyword>
<protein>
    <submittedName>
        <fullName evidence="1">RNA polymerase subunit sigma-24</fullName>
    </submittedName>
</protein>
<name>A0ABX8WEQ7_9HYPH</name>
<evidence type="ECO:0000313" key="1">
    <source>
        <dbReference type="EMBL" id="QYO76549.1"/>
    </source>
</evidence>
<gene>
    <name evidence="1" type="ORF">K1X15_18475</name>
</gene>
<accession>A0ABX8WEQ7</accession>
<sequence>MLQDAAEESDALSVDEFMSVLHGLTDAQWVRLHEIGRFHSKVCGSLEDDLINEAIFRVTEGKRKCPRGVDPVAFLAEAMRSVSSGIRQKARRLLPIDHKTTGKDGKSVPFEPPDASPTAEQALGEAEATKVVEAAILDLFSDDTVARDFADGVMAGLEGEELRAYTGLNGTAFNSMRRKFRRRVDAAYPNGWML</sequence>
<organism evidence="1 2">
    <name type="scientific">Devosia salina</name>
    <dbReference type="NCBI Taxonomy" id="2860336"/>
    <lineage>
        <taxon>Bacteria</taxon>
        <taxon>Pseudomonadati</taxon>
        <taxon>Pseudomonadota</taxon>
        <taxon>Alphaproteobacteria</taxon>
        <taxon>Hyphomicrobiales</taxon>
        <taxon>Devosiaceae</taxon>
        <taxon>Devosia</taxon>
    </lineage>
</organism>
<evidence type="ECO:0000313" key="2">
    <source>
        <dbReference type="Proteomes" id="UP000825799"/>
    </source>
</evidence>
<reference evidence="1 2" key="1">
    <citation type="submission" date="2021-08" db="EMBL/GenBank/DDBJ databases">
        <title>Devosia salina sp. nov., isolated from the South China Sea sediment.</title>
        <authorList>
            <person name="Zhou Z."/>
        </authorList>
    </citation>
    <scope>NUCLEOTIDE SEQUENCE [LARGE SCALE GENOMIC DNA]</scope>
    <source>
        <strain evidence="1 2">SCS-3</strain>
    </source>
</reference>
<dbReference type="Proteomes" id="UP000825799">
    <property type="component" value="Chromosome"/>
</dbReference>
<dbReference type="RefSeq" id="WP_220305037.1">
    <property type="nucleotide sequence ID" value="NZ_CP080590.1"/>
</dbReference>